<keyword evidence="2" id="KW-1185">Reference proteome</keyword>
<dbReference type="RefSeq" id="WP_244743650.1">
    <property type="nucleotide sequence ID" value="NZ_CP095071.1"/>
</dbReference>
<accession>A0ABY4GLB5</accession>
<dbReference type="Proteomes" id="UP000831537">
    <property type="component" value="Chromosome"/>
</dbReference>
<evidence type="ECO:0000313" key="1">
    <source>
        <dbReference type="EMBL" id="UOQ85024.1"/>
    </source>
</evidence>
<name>A0ABY4GLB5_9BACI</name>
<dbReference type="EMBL" id="CP095071">
    <property type="protein sequence ID" value="UOQ85024.1"/>
    <property type="molecule type" value="Genomic_DNA"/>
</dbReference>
<sequence length="346" mass="40797">MKRILIIIDPFDPGLSIDHQLHLIRRHTGSGVNIYFKLFENHPDLQAALQKLGKLLTPLHYSLTESVQLPAEEKDWYFWSRGLSIPAHIRKAQYNFPSLALLYWQNVKDKLTPIQETFDEAISLSDGLTACYVAQLVNAKKKIYYAPVRKLDYSQNSFPELREQDRLYTSSLSCYQERKEQESHHYRYYKDSYYPETLSAIANLEILPVQSKGIKLLTPNNFQSIWQVKQFSYFCYRMFKIQKGLIWYIYGDNQFEALLRQQLAIYQLGNPFIFIGQKTNIYPYLQLSDLYIEWNQSLSIRHEAELLQKPIVKLDDNMFYEKSCAMTKWLNAIQAIRQAERKSNSV</sequence>
<protein>
    <recommendedName>
        <fullName evidence="3">Glycosyltransferase family 1 protein</fullName>
    </recommendedName>
</protein>
<evidence type="ECO:0008006" key="3">
    <source>
        <dbReference type="Google" id="ProtNLM"/>
    </source>
</evidence>
<evidence type="ECO:0000313" key="2">
    <source>
        <dbReference type="Proteomes" id="UP000831537"/>
    </source>
</evidence>
<proteinExistence type="predicted"/>
<gene>
    <name evidence="1" type="ORF">MUN87_20660</name>
</gene>
<organism evidence="1 2">
    <name type="scientific">Gracilibacillus salinarum</name>
    <dbReference type="NCBI Taxonomy" id="2932255"/>
    <lineage>
        <taxon>Bacteria</taxon>
        <taxon>Bacillati</taxon>
        <taxon>Bacillota</taxon>
        <taxon>Bacilli</taxon>
        <taxon>Bacillales</taxon>
        <taxon>Bacillaceae</taxon>
        <taxon>Gracilibacillus</taxon>
    </lineage>
</organism>
<reference evidence="1 2" key="1">
    <citation type="submission" date="2022-04" db="EMBL/GenBank/DDBJ databases">
        <title>Gracilibacillus sp. isolated from saltern.</title>
        <authorList>
            <person name="Won M."/>
            <person name="Lee C.-M."/>
            <person name="Woen H.-Y."/>
            <person name="Kwon S.-W."/>
        </authorList>
    </citation>
    <scope>NUCLEOTIDE SEQUENCE [LARGE SCALE GENOMIC DNA]</scope>
    <source>
        <strain evidence="1 2">SSPM10-3</strain>
    </source>
</reference>